<reference evidence="2" key="1">
    <citation type="journal article" date="2020" name="Stud. Mycol.">
        <title>101 Dothideomycetes genomes: a test case for predicting lifestyles and emergence of pathogens.</title>
        <authorList>
            <person name="Haridas S."/>
            <person name="Albert R."/>
            <person name="Binder M."/>
            <person name="Bloem J."/>
            <person name="Labutti K."/>
            <person name="Salamov A."/>
            <person name="Andreopoulos B."/>
            <person name="Baker S."/>
            <person name="Barry K."/>
            <person name="Bills G."/>
            <person name="Bluhm B."/>
            <person name="Cannon C."/>
            <person name="Castanera R."/>
            <person name="Culley D."/>
            <person name="Daum C."/>
            <person name="Ezra D."/>
            <person name="Gonzalez J."/>
            <person name="Henrissat B."/>
            <person name="Kuo A."/>
            <person name="Liang C."/>
            <person name="Lipzen A."/>
            <person name="Lutzoni F."/>
            <person name="Magnuson J."/>
            <person name="Mondo S."/>
            <person name="Nolan M."/>
            <person name="Ohm R."/>
            <person name="Pangilinan J."/>
            <person name="Park H.-J."/>
            <person name="Ramirez L."/>
            <person name="Alfaro M."/>
            <person name="Sun H."/>
            <person name="Tritt A."/>
            <person name="Yoshinaga Y."/>
            <person name="Zwiers L.-H."/>
            <person name="Turgeon B."/>
            <person name="Goodwin S."/>
            <person name="Spatafora J."/>
            <person name="Crous P."/>
            <person name="Grigoriev I."/>
        </authorList>
    </citation>
    <scope>NUCLEOTIDE SEQUENCE</scope>
    <source>
        <strain evidence="2">CBS 121167</strain>
    </source>
</reference>
<dbReference type="AlphaFoldDB" id="A0A6A6B2P4"/>
<evidence type="ECO:0000256" key="1">
    <source>
        <dbReference type="SAM" id="SignalP"/>
    </source>
</evidence>
<gene>
    <name evidence="2" type="ORF">K452DRAFT_301019</name>
</gene>
<evidence type="ECO:0008006" key="4">
    <source>
        <dbReference type="Google" id="ProtNLM"/>
    </source>
</evidence>
<proteinExistence type="predicted"/>
<feature type="signal peptide" evidence="1">
    <location>
        <begin position="1"/>
        <end position="20"/>
    </location>
</feature>
<dbReference type="RefSeq" id="XP_033394195.1">
    <property type="nucleotide sequence ID" value="XM_033542394.1"/>
</dbReference>
<dbReference type="GeneID" id="54299891"/>
<organism evidence="2 3">
    <name type="scientific">Aplosporella prunicola CBS 121167</name>
    <dbReference type="NCBI Taxonomy" id="1176127"/>
    <lineage>
        <taxon>Eukaryota</taxon>
        <taxon>Fungi</taxon>
        <taxon>Dikarya</taxon>
        <taxon>Ascomycota</taxon>
        <taxon>Pezizomycotina</taxon>
        <taxon>Dothideomycetes</taxon>
        <taxon>Dothideomycetes incertae sedis</taxon>
        <taxon>Botryosphaeriales</taxon>
        <taxon>Aplosporellaceae</taxon>
        <taxon>Aplosporella</taxon>
    </lineage>
</organism>
<name>A0A6A6B2P4_9PEZI</name>
<keyword evidence="3" id="KW-1185">Reference proteome</keyword>
<protein>
    <recommendedName>
        <fullName evidence="4">Glycoside hydrolase family 5 protein</fullName>
    </recommendedName>
</protein>
<feature type="chain" id="PRO_5025400417" description="Glycoside hydrolase family 5 protein" evidence="1">
    <location>
        <begin position="21"/>
        <end position="68"/>
    </location>
</feature>
<dbReference type="EMBL" id="ML995496">
    <property type="protein sequence ID" value="KAF2138482.1"/>
    <property type="molecule type" value="Genomic_DNA"/>
</dbReference>
<keyword evidence="1" id="KW-0732">Signal</keyword>
<dbReference type="Proteomes" id="UP000799438">
    <property type="component" value="Unassembled WGS sequence"/>
</dbReference>
<evidence type="ECO:0000313" key="2">
    <source>
        <dbReference type="EMBL" id="KAF2138482.1"/>
    </source>
</evidence>
<evidence type="ECO:0000313" key="3">
    <source>
        <dbReference type="Proteomes" id="UP000799438"/>
    </source>
</evidence>
<sequence>MKYILACFMAAGLMASIASARSVLANFHMANAETYTPETWKSDIDAAISMGIQGFGKLTFSLAFPREN</sequence>
<accession>A0A6A6B2P4</accession>